<dbReference type="PANTHER" id="PTHR32410">
    <property type="entry name" value="CYSTEINE/HISTIDINE-RICH C1 DOMAIN FAMILY PROTEIN"/>
    <property type="match status" value="1"/>
</dbReference>
<evidence type="ECO:0000313" key="6">
    <source>
        <dbReference type="RefSeq" id="XP_010425520.1"/>
    </source>
</evidence>
<keyword evidence="3" id="KW-0862">Zinc</keyword>
<feature type="domain" description="Phorbol-ester/DAG-type" evidence="4">
    <location>
        <begin position="124"/>
        <end position="170"/>
    </location>
</feature>
<name>A0ABM0TF77_CAMSA</name>
<evidence type="ECO:0000256" key="1">
    <source>
        <dbReference type="ARBA" id="ARBA00022723"/>
    </source>
</evidence>
<dbReference type="PANTHER" id="PTHR32410:SF154">
    <property type="entry name" value="CHP-RICH ZINC FINGER PROTEIN-LIKE-RELATED"/>
    <property type="match status" value="1"/>
</dbReference>
<keyword evidence="5" id="KW-1185">Reference proteome</keyword>
<evidence type="ECO:0000256" key="3">
    <source>
        <dbReference type="ARBA" id="ARBA00022833"/>
    </source>
</evidence>
<dbReference type="Pfam" id="PF03107">
    <property type="entry name" value="C1_2"/>
    <property type="match status" value="8"/>
</dbReference>
<dbReference type="Proteomes" id="UP000694864">
    <property type="component" value="Chromosome 9"/>
</dbReference>
<dbReference type="PROSITE" id="PS50081">
    <property type="entry name" value="ZF_DAG_PE_2"/>
    <property type="match status" value="1"/>
</dbReference>
<dbReference type="InterPro" id="IPR004146">
    <property type="entry name" value="DC1"/>
</dbReference>
<keyword evidence="1" id="KW-0479">Metal-binding</keyword>
<reference evidence="5" key="1">
    <citation type="journal article" date="2014" name="Nat. Commun.">
        <title>The emerging biofuel crop Camelina sativa retains a highly undifferentiated hexaploid genome structure.</title>
        <authorList>
            <person name="Kagale S."/>
            <person name="Koh C."/>
            <person name="Nixon J."/>
            <person name="Bollina V."/>
            <person name="Clarke W.E."/>
            <person name="Tuteja R."/>
            <person name="Spillane C."/>
            <person name="Robinson S.J."/>
            <person name="Links M.G."/>
            <person name="Clarke C."/>
            <person name="Higgins E.E."/>
            <person name="Huebert T."/>
            <person name="Sharpe A.G."/>
            <person name="Parkin I.A."/>
        </authorList>
    </citation>
    <scope>NUCLEOTIDE SEQUENCE [LARGE SCALE GENOMIC DNA]</scope>
    <source>
        <strain evidence="5">cv. DH55</strain>
    </source>
</reference>
<dbReference type="Pfam" id="PF22926">
    <property type="entry name" value="C1-like_CT"/>
    <property type="match status" value="1"/>
</dbReference>
<dbReference type="Gene3D" id="3.30.60.20">
    <property type="match status" value="1"/>
</dbReference>
<dbReference type="RefSeq" id="XP_010425520.1">
    <property type="nucleotide sequence ID" value="XM_010427218.1"/>
</dbReference>
<dbReference type="InterPro" id="IPR002219">
    <property type="entry name" value="PKC_DAG/PE"/>
</dbReference>
<accession>A0ABM0TF77</accession>
<dbReference type="SUPFAM" id="SSF57889">
    <property type="entry name" value="Cysteine-rich domain"/>
    <property type="match status" value="5"/>
</dbReference>
<reference evidence="6" key="2">
    <citation type="submission" date="2025-08" db="UniProtKB">
        <authorList>
            <consortium name="RefSeq"/>
        </authorList>
    </citation>
    <scope>IDENTIFICATION</scope>
    <source>
        <tissue evidence="6">Leaf</tissue>
    </source>
</reference>
<evidence type="ECO:0000256" key="2">
    <source>
        <dbReference type="ARBA" id="ARBA00022737"/>
    </source>
</evidence>
<proteinExistence type="predicted"/>
<evidence type="ECO:0000313" key="5">
    <source>
        <dbReference type="Proteomes" id="UP000694864"/>
    </source>
</evidence>
<dbReference type="InterPro" id="IPR046349">
    <property type="entry name" value="C1-like_sf"/>
</dbReference>
<evidence type="ECO:0000259" key="4">
    <source>
        <dbReference type="PROSITE" id="PS50081"/>
    </source>
</evidence>
<keyword evidence="2" id="KW-0677">Repeat</keyword>
<dbReference type="GeneID" id="104710585"/>
<dbReference type="InterPro" id="IPR053192">
    <property type="entry name" value="Vacuole_Formation_Reg"/>
</dbReference>
<organism evidence="5 6">
    <name type="scientific">Camelina sativa</name>
    <name type="common">False flax</name>
    <name type="synonym">Myagrum sativum</name>
    <dbReference type="NCBI Taxonomy" id="90675"/>
    <lineage>
        <taxon>Eukaryota</taxon>
        <taxon>Viridiplantae</taxon>
        <taxon>Streptophyta</taxon>
        <taxon>Embryophyta</taxon>
        <taxon>Tracheophyta</taxon>
        <taxon>Spermatophyta</taxon>
        <taxon>Magnoliopsida</taxon>
        <taxon>eudicotyledons</taxon>
        <taxon>Gunneridae</taxon>
        <taxon>Pentapetalae</taxon>
        <taxon>rosids</taxon>
        <taxon>malvids</taxon>
        <taxon>Brassicales</taxon>
        <taxon>Brassicaceae</taxon>
        <taxon>Camelineae</taxon>
        <taxon>Camelina</taxon>
    </lineage>
</organism>
<sequence>MGHELEGHTHLVSLINYAVGFECHACDRSYGAGFSCGECKFAIHMDCQYLFRFQEILDHPSHAGHCLKLLTAGAPDHTDPKCHLCSRNTKRLLYHCFDCKLNLDIDCMIDHICARAHLNMSWHHHPLIILDLGSRMFCNFCNDGGKRGYLCPRCRLVIHKGCVSVFDSPEIIHPSHVRHPLKLITNGAPDYTDRKCHVSGDNAGNLLYHCDICKFNLNMRSAVIKPTPATLSNMKVHEHTLTLMPRLISFVCDACGTDGDRSPYVCLQCDFMVHQNCAHLPRVIHVNHHDHRVSYKYPLGLRELKCGVCWEEIDWSYGAYLCSLCPCYALHSLCATRGDVWDGKELDGVREKFEDTKPFKRNRNNTITHFAHEHKLMSLNKGEEESSLCGACVRPIGSYTFYKCSKSVCSFILHETCADLSKKKRHFLSPTPLALNLYNKSHTGSCTACHQAFCKGFIYSASPWNFDLLCSSITVPFIHGSHEHHLLYLKLQYGNVKTCQSCGFDEDRVVIGCKKCDYYLDFRCATLPVTLSLPRYDDHPLTLCYGDEKASGKYWCDICERETNPKTWFYTCEDCGITLHVFCVVGDIRYAQQGGKIQFDFKLRPNNASSRPFCHECGCRCPGSFIVKHIKHDISLCSYYCFSRFQNIESMGVRTICPPWGLEPNT</sequence>
<dbReference type="InterPro" id="IPR054483">
    <property type="entry name" value="DC1-like_CT"/>
</dbReference>
<gene>
    <name evidence="6" type="primary">LOC104710585</name>
</gene>
<protein>
    <submittedName>
        <fullName evidence="6">Uncharacterized protein LOC104710585</fullName>
    </submittedName>
</protein>